<organism evidence="2 3">
    <name type="scientific">Amphibalanus amphitrite</name>
    <name type="common">Striped barnacle</name>
    <name type="synonym">Balanus amphitrite</name>
    <dbReference type="NCBI Taxonomy" id="1232801"/>
    <lineage>
        <taxon>Eukaryota</taxon>
        <taxon>Metazoa</taxon>
        <taxon>Ecdysozoa</taxon>
        <taxon>Arthropoda</taxon>
        <taxon>Crustacea</taxon>
        <taxon>Multicrustacea</taxon>
        <taxon>Cirripedia</taxon>
        <taxon>Thoracica</taxon>
        <taxon>Thoracicalcarea</taxon>
        <taxon>Balanomorpha</taxon>
        <taxon>Balanoidea</taxon>
        <taxon>Balanidae</taxon>
        <taxon>Amphibalaninae</taxon>
        <taxon>Amphibalanus</taxon>
    </lineage>
</organism>
<dbReference type="Pfam" id="PF13843">
    <property type="entry name" value="DDE_Tnp_1_7"/>
    <property type="match status" value="1"/>
</dbReference>
<gene>
    <name evidence="2" type="ORF">FJT64_012303</name>
</gene>
<evidence type="ECO:0000313" key="2">
    <source>
        <dbReference type="EMBL" id="KAF0289491.1"/>
    </source>
</evidence>
<dbReference type="OrthoDB" id="6380083at2759"/>
<evidence type="ECO:0000313" key="3">
    <source>
        <dbReference type="Proteomes" id="UP000440578"/>
    </source>
</evidence>
<name>A0A6A4VJ81_AMPAM</name>
<dbReference type="EMBL" id="VIIS01002028">
    <property type="protein sequence ID" value="KAF0289491.1"/>
    <property type="molecule type" value="Genomic_DNA"/>
</dbReference>
<proteinExistence type="predicted"/>
<dbReference type="AlphaFoldDB" id="A0A6A4VJ81"/>
<evidence type="ECO:0000259" key="1">
    <source>
        <dbReference type="Pfam" id="PF13843"/>
    </source>
</evidence>
<protein>
    <recommendedName>
        <fullName evidence="1">PiggyBac transposable element-derived protein domain-containing protein</fullName>
    </recommendedName>
</protein>
<dbReference type="Proteomes" id="UP000440578">
    <property type="component" value="Unassembled WGS sequence"/>
</dbReference>
<comment type="caution">
    <text evidence="2">The sequence shown here is derived from an EMBL/GenBank/DDBJ whole genome shotgun (WGS) entry which is preliminary data.</text>
</comment>
<reference evidence="2 3" key="1">
    <citation type="submission" date="2019-07" db="EMBL/GenBank/DDBJ databases">
        <title>Draft genome assembly of a fouling barnacle, Amphibalanus amphitrite (Darwin, 1854): The first reference genome for Thecostraca.</title>
        <authorList>
            <person name="Kim W."/>
        </authorList>
    </citation>
    <scope>NUCLEOTIDE SEQUENCE [LARGE SCALE GENOMIC DNA]</scope>
    <source>
        <strain evidence="2">SNU_AA5</strain>
        <tissue evidence="2">Soma without cirri and trophi</tissue>
    </source>
</reference>
<dbReference type="InterPro" id="IPR029526">
    <property type="entry name" value="PGBD"/>
</dbReference>
<accession>A0A6A4VJ81</accession>
<sequence length="96" mass="10781">MCVDRYSTSIELVEQLRDEMGLKLVGTLRASRALLPKEMTSTEGREPGGSLICHRNDIQLVSYCPKTKKAVLVASSQHRLPLHWSTRPPTCSEWSV</sequence>
<keyword evidence="3" id="KW-1185">Reference proteome</keyword>
<feature type="domain" description="PiggyBac transposable element-derived protein" evidence="1">
    <location>
        <begin position="2"/>
        <end position="76"/>
    </location>
</feature>